<evidence type="ECO:0000259" key="1">
    <source>
        <dbReference type="PROSITE" id="PS51186"/>
    </source>
</evidence>
<organism evidence="2 3">
    <name type="scientific">Rhodobacter calidifons</name>
    <dbReference type="NCBI Taxonomy" id="2715277"/>
    <lineage>
        <taxon>Bacteria</taxon>
        <taxon>Pseudomonadati</taxon>
        <taxon>Pseudomonadota</taxon>
        <taxon>Alphaproteobacteria</taxon>
        <taxon>Rhodobacterales</taxon>
        <taxon>Rhodobacter group</taxon>
        <taxon>Rhodobacter</taxon>
    </lineage>
</organism>
<evidence type="ECO:0000313" key="2">
    <source>
        <dbReference type="EMBL" id="NHB76790.1"/>
    </source>
</evidence>
<dbReference type="InterPro" id="IPR051531">
    <property type="entry name" value="N-acetyltransferase"/>
</dbReference>
<dbReference type="EMBL" id="JAANHS010000005">
    <property type="protein sequence ID" value="NHB76790.1"/>
    <property type="molecule type" value="Genomic_DNA"/>
</dbReference>
<dbReference type="PROSITE" id="PS51186">
    <property type="entry name" value="GNAT"/>
    <property type="match status" value="1"/>
</dbReference>
<evidence type="ECO:0000313" key="3">
    <source>
        <dbReference type="Proteomes" id="UP001515660"/>
    </source>
</evidence>
<reference evidence="2 3" key="1">
    <citation type="journal article" date="2022" name="Microorganisms">
        <title>Genome Sequence and Characterization of a Xanthorhodopsin-Containing, Aerobic Anoxygenic Phototrophic Rhodobacter Species, Isolated from Mesophilic Conditions at Yellowstone National Park.</title>
        <authorList>
            <person name="Kyndt J.A."/>
            <person name="Robertson S."/>
            <person name="Shoffstall I.B."/>
            <person name="Ramaley R.F."/>
            <person name="Meyer T.E."/>
        </authorList>
    </citation>
    <scope>NUCLEOTIDE SEQUENCE [LARGE SCALE GENOMIC DNA]</scope>
    <source>
        <strain evidence="2 3">M37P</strain>
    </source>
</reference>
<comment type="caution">
    <text evidence="2">The sequence shown here is derived from an EMBL/GenBank/DDBJ whole genome shotgun (WGS) entry which is preliminary data.</text>
</comment>
<proteinExistence type="predicted"/>
<dbReference type="Pfam" id="PF13302">
    <property type="entry name" value="Acetyltransf_3"/>
    <property type="match status" value="1"/>
</dbReference>
<keyword evidence="3" id="KW-1185">Reference proteome</keyword>
<sequence length="255" mass="28136">MARQDDTILRKRFDGVLDAAELARARAAGTELAYCPLQQGWVPLAADEEGDLAPPLSWHVGRLPLFKQVPGRPVHPRPESLTLRVWVEDDLPIYRALLCDPSLWTWMLEDRPARLDDDTCRALIALSTEGTHHKVRVATLGGRPVGQVRLEYGADPAAGELSYWLGAAARGRGLGRQMVRRFLDRLAVQQPGIRRITARVHPGNRASVRLLEACGFRACDRAELGLAPRGRDDGSWLGFLRRADQGAGTSSELSP</sequence>
<dbReference type="Proteomes" id="UP001515660">
    <property type="component" value="Unassembled WGS sequence"/>
</dbReference>
<accession>A0ABX0G6F2</accession>
<dbReference type="PANTHER" id="PTHR43792">
    <property type="entry name" value="GNAT FAMILY, PUTATIVE (AFU_ORTHOLOGUE AFUA_3G00765)-RELATED-RELATED"/>
    <property type="match status" value="1"/>
</dbReference>
<protein>
    <submittedName>
        <fullName evidence="2">GNAT family N-acetyltransferase</fullName>
    </submittedName>
</protein>
<dbReference type="PANTHER" id="PTHR43792:SF1">
    <property type="entry name" value="N-ACETYLTRANSFERASE DOMAIN-CONTAINING PROTEIN"/>
    <property type="match status" value="1"/>
</dbReference>
<feature type="domain" description="N-acetyltransferase" evidence="1">
    <location>
        <begin position="81"/>
        <end position="242"/>
    </location>
</feature>
<gene>
    <name evidence="2" type="ORF">G8O29_08560</name>
</gene>
<dbReference type="Gene3D" id="3.40.630.30">
    <property type="match status" value="1"/>
</dbReference>
<dbReference type="CDD" id="cd04301">
    <property type="entry name" value="NAT_SF"/>
    <property type="match status" value="1"/>
</dbReference>
<dbReference type="InterPro" id="IPR016181">
    <property type="entry name" value="Acyl_CoA_acyltransferase"/>
</dbReference>
<name>A0ABX0G6F2_9RHOB</name>
<dbReference type="SUPFAM" id="SSF55729">
    <property type="entry name" value="Acyl-CoA N-acyltransferases (Nat)"/>
    <property type="match status" value="1"/>
</dbReference>
<dbReference type="InterPro" id="IPR000182">
    <property type="entry name" value="GNAT_dom"/>
</dbReference>
<dbReference type="RefSeq" id="WP_166402826.1">
    <property type="nucleotide sequence ID" value="NZ_JAANHS010000005.1"/>
</dbReference>